<dbReference type="EMBL" id="PNHP01000003">
    <property type="protein sequence ID" value="PMC81406.1"/>
    <property type="molecule type" value="Genomic_DNA"/>
</dbReference>
<sequence length="330" mass="39092">MEDIFYRTYPKKFNKDRSNLGFLDIYDLDARFMIGKILGIDYIIIEDIFINFFQINKLFGQRSDFENQILKAHDLGLKVILRMDLEKISNENQLVNIINFWKEREVDGFLFDNSQNFENIFEKFDMKFIVNSKENKDEFIPSLDLSDTYKNIDFKSYILEENKKDVGFSLNKDLGFISENILDFKHFHTNCAKLLAIITILRKNDIFIKEGEETLFNIKGLAFSERKEIFDFYKKLIVLSYDYFDIINSGYFSLNFKDKDVLSYLFYRKDKAFIVINNLSQKNILLKLPGFLDVKKAKFVVGNISKREIFENINLRSYESFAFICPIVGI</sequence>
<evidence type="ECO:0000313" key="2">
    <source>
        <dbReference type="Proteomes" id="UP000235658"/>
    </source>
</evidence>
<accession>A0A2N6UIH2</accession>
<protein>
    <submittedName>
        <fullName evidence="1">Uncharacterized protein</fullName>
    </submittedName>
</protein>
<dbReference type="SUPFAM" id="SSF51011">
    <property type="entry name" value="Glycosyl hydrolase domain"/>
    <property type="match status" value="1"/>
</dbReference>
<organism evidence="1 2">
    <name type="scientific">Anaerococcus hydrogenalis</name>
    <dbReference type="NCBI Taxonomy" id="33029"/>
    <lineage>
        <taxon>Bacteria</taxon>
        <taxon>Bacillati</taxon>
        <taxon>Bacillota</taxon>
        <taxon>Tissierellia</taxon>
        <taxon>Tissierellales</taxon>
        <taxon>Peptoniphilaceae</taxon>
        <taxon>Anaerococcus</taxon>
    </lineage>
</organism>
<dbReference type="Gene3D" id="2.60.40.1180">
    <property type="entry name" value="Golgi alpha-mannosidase II"/>
    <property type="match status" value="1"/>
</dbReference>
<dbReference type="AlphaFoldDB" id="A0A2N6UIH2"/>
<dbReference type="InterPro" id="IPR013780">
    <property type="entry name" value="Glyco_hydro_b"/>
</dbReference>
<dbReference type="CDD" id="cd00551">
    <property type="entry name" value="AmyAc_family"/>
    <property type="match status" value="1"/>
</dbReference>
<comment type="caution">
    <text evidence="1">The sequence shown here is derived from an EMBL/GenBank/DDBJ whole genome shotgun (WGS) entry which is preliminary data.</text>
</comment>
<name>A0A2N6UIH2_9FIRM</name>
<dbReference type="Proteomes" id="UP000235658">
    <property type="component" value="Unassembled WGS sequence"/>
</dbReference>
<dbReference type="Gene3D" id="3.20.20.80">
    <property type="entry name" value="Glycosidases"/>
    <property type="match status" value="1"/>
</dbReference>
<gene>
    <name evidence="1" type="ORF">CJ192_05105</name>
</gene>
<dbReference type="GeneID" id="84578556"/>
<reference evidence="1 2" key="1">
    <citation type="submission" date="2017-09" db="EMBL/GenBank/DDBJ databases">
        <title>Bacterial strain isolated from the female urinary microbiota.</title>
        <authorList>
            <person name="Thomas-White K."/>
            <person name="Kumar N."/>
            <person name="Forster S."/>
            <person name="Putonti C."/>
            <person name="Lawley T."/>
            <person name="Wolfe A.J."/>
        </authorList>
    </citation>
    <scope>NUCLEOTIDE SEQUENCE [LARGE SCALE GENOMIC DNA]</scope>
    <source>
        <strain evidence="1 2">UMB0204</strain>
    </source>
</reference>
<dbReference type="InterPro" id="IPR017853">
    <property type="entry name" value="GH"/>
</dbReference>
<proteinExistence type="predicted"/>
<dbReference type="SUPFAM" id="SSF51445">
    <property type="entry name" value="(Trans)glycosidases"/>
    <property type="match status" value="1"/>
</dbReference>
<dbReference type="RefSeq" id="WP_102198003.1">
    <property type="nucleotide sequence ID" value="NZ_PNHP01000003.1"/>
</dbReference>
<evidence type="ECO:0000313" key="1">
    <source>
        <dbReference type="EMBL" id="PMC81406.1"/>
    </source>
</evidence>